<feature type="transmembrane region" description="Helical" evidence="1">
    <location>
        <begin position="48"/>
        <end position="70"/>
    </location>
</feature>
<dbReference type="NCBIfam" id="NF046122">
    <property type="entry name" value="morpho_MmpA"/>
    <property type="match status" value="1"/>
</dbReference>
<proteinExistence type="predicted"/>
<gene>
    <name evidence="2" type="ORF">GCM10010446_56710</name>
</gene>
<name>A0ABP6K2J6_9ACTN</name>
<organism evidence="2 3">
    <name type="scientific">Streptomyces enissocaesilis</name>
    <dbReference type="NCBI Taxonomy" id="332589"/>
    <lineage>
        <taxon>Bacteria</taxon>
        <taxon>Bacillati</taxon>
        <taxon>Actinomycetota</taxon>
        <taxon>Actinomycetes</taxon>
        <taxon>Kitasatosporales</taxon>
        <taxon>Streptomycetaceae</taxon>
        <taxon>Streptomyces</taxon>
        <taxon>Streptomyces rochei group</taxon>
    </lineage>
</organism>
<evidence type="ECO:0000313" key="3">
    <source>
        <dbReference type="Proteomes" id="UP001500403"/>
    </source>
</evidence>
<keyword evidence="3" id="KW-1185">Reference proteome</keyword>
<keyword evidence="1" id="KW-0812">Transmembrane</keyword>
<accession>A0ABP6K2J6</accession>
<dbReference type="Proteomes" id="UP001500403">
    <property type="component" value="Unassembled WGS sequence"/>
</dbReference>
<evidence type="ECO:0000313" key="2">
    <source>
        <dbReference type="EMBL" id="GAA2963768.1"/>
    </source>
</evidence>
<dbReference type="EMBL" id="BAAAUD010000053">
    <property type="protein sequence ID" value="GAA2963768.1"/>
    <property type="molecule type" value="Genomic_DNA"/>
</dbReference>
<sequence>MNPYPNPSPSPSLDVHAHLYAHPEHPTYPRAAESVTVHRAGRRTNMGILLGGLAALGWTGGMIYTIAGWVTGQ</sequence>
<dbReference type="RefSeq" id="WP_344498786.1">
    <property type="nucleotide sequence ID" value="NZ_BAAAUD010000053.1"/>
</dbReference>
<comment type="caution">
    <text evidence="2">The sequence shown here is derived from an EMBL/GenBank/DDBJ whole genome shotgun (WGS) entry which is preliminary data.</text>
</comment>
<keyword evidence="1" id="KW-0472">Membrane</keyword>
<evidence type="ECO:0000256" key="1">
    <source>
        <dbReference type="SAM" id="Phobius"/>
    </source>
</evidence>
<keyword evidence="1" id="KW-1133">Transmembrane helix</keyword>
<reference evidence="3" key="1">
    <citation type="journal article" date="2019" name="Int. J. Syst. Evol. Microbiol.">
        <title>The Global Catalogue of Microorganisms (GCM) 10K type strain sequencing project: providing services to taxonomists for standard genome sequencing and annotation.</title>
        <authorList>
            <consortium name="The Broad Institute Genomics Platform"/>
            <consortium name="The Broad Institute Genome Sequencing Center for Infectious Disease"/>
            <person name="Wu L."/>
            <person name="Ma J."/>
        </authorList>
    </citation>
    <scope>NUCLEOTIDE SEQUENCE [LARGE SCALE GENOMIC DNA]</scope>
    <source>
        <strain evidence="3">JCM 9088</strain>
    </source>
</reference>
<protein>
    <submittedName>
        <fullName evidence="2">Uncharacterized protein</fullName>
    </submittedName>
</protein>
<dbReference type="InterPro" id="IPR059130">
    <property type="entry name" value="MmpA_put"/>
</dbReference>